<dbReference type="VEuPathDB" id="FungiDB:CC1G_12282"/>
<evidence type="ECO:0000256" key="1">
    <source>
        <dbReference type="ARBA" id="ARBA00022723"/>
    </source>
</evidence>
<dbReference type="Pfam" id="PF01753">
    <property type="entry name" value="zf-MYND"/>
    <property type="match status" value="1"/>
</dbReference>
<evidence type="ECO:0000256" key="3">
    <source>
        <dbReference type="ARBA" id="ARBA00022833"/>
    </source>
</evidence>
<evidence type="ECO:0000256" key="4">
    <source>
        <dbReference type="PROSITE-ProRule" id="PRU00134"/>
    </source>
</evidence>
<keyword evidence="7" id="KW-1185">Reference proteome</keyword>
<evidence type="ECO:0000259" key="5">
    <source>
        <dbReference type="PROSITE" id="PS50865"/>
    </source>
</evidence>
<dbReference type="Gene3D" id="6.10.140.2220">
    <property type="match status" value="1"/>
</dbReference>
<reference evidence="6 7" key="1">
    <citation type="journal article" date="2010" name="Proc. Natl. Acad. Sci. U.S.A.">
        <title>Insights into evolution of multicellular fungi from the assembled chromosomes of the mushroom Coprinopsis cinerea (Coprinus cinereus).</title>
        <authorList>
            <person name="Stajich J.E."/>
            <person name="Wilke S.K."/>
            <person name="Ahren D."/>
            <person name="Au C.H."/>
            <person name="Birren B.W."/>
            <person name="Borodovsky M."/>
            <person name="Burns C."/>
            <person name="Canback B."/>
            <person name="Casselton L.A."/>
            <person name="Cheng C.K."/>
            <person name="Deng J."/>
            <person name="Dietrich F.S."/>
            <person name="Fargo D.C."/>
            <person name="Farman M.L."/>
            <person name="Gathman A.C."/>
            <person name="Goldberg J."/>
            <person name="Guigo R."/>
            <person name="Hoegger P.J."/>
            <person name="Hooker J.B."/>
            <person name="Huggins A."/>
            <person name="James T.Y."/>
            <person name="Kamada T."/>
            <person name="Kilaru S."/>
            <person name="Kodira C."/>
            <person name="Kues U."/>
            <person name="Kupfer D."/>
            <person name="Kwan H.S."/>
            <person name="Lomsadze A."/>
            <person name="Li W."/>
            <person name="Lilly W.W."/>
            <person name="Ma L.J."/>
            <person name="Mackey A.J."/>
            <person name="Manning G."/>
            <person name="Martin F."/>
            <person name="Muraguchi H."/>
            <person name="Natvig D.O."/>
            <person name="Palmerini H."/>
            <person name="Ramesh M.A."/>
            <person name="Rehmeyer C.J."/>
            <person name="Roe B.A."/>
            <person name="Shenoy N."/>
            <person name="Stanke M."/>
            <person name="Ter-Hovhannisyan V."/>
            <person name="Tunlid A."/>
            <person name="Velagapudi R."/>
            <person name="Vision T.J."/>
            <person name="Zeng Q."/>
            <person name="Zolan M.E."/>
            <person name="Pukkila P.J."/>
        </authorList>
    </citation>
    <scope>NUCLEOTIDE SEQUENCE [LARGE SCALE GENOMIC DNA]</scope>
    <source>
        <strain evidence="7">Okayama-7 / 130 / ATCC MYA-4618 / FGSC 9003</strain>
    </source>
</reference>
<gene>
    <name evidence="6" type="ORF">CC1G_12282</name>
</gene>
<organism evidence="6 7">
    <name type="scientific">Coprinopsis cinerea (strain Okayama-7 / 130 / ATCC MYA-4618 / FGSC 9003)</name>
    <name type="common">Inky cap fungus</name>
    <name type="synonym">Hormographiella aspergillata</name>
    <dbReference type="NCBI Taxonomy" id="240176"/>
    <lineage>
        <taxon>Eukaryota</taxon>
        <taxon>Fungi</taxon>
        <taxon>Dikarya</taxon>
        <taxon>Basidiomycota</taxon>
        <taxon>Agaricomycotina</taxon>
        <taxon>Agaricomycetes</taxon>
        <taxon>Agaricomycetidae</taxon>
        <taxon>Agaricales</taxon>
        <taxon>Agaricineae</taxon>
        <taxon>Psathyrellaceae</taxon>
        <taxon>Coprinopsis</taxon>
    </lineage>
</organism>
<protein>
    <recommendedName>
        <fullName evidence="5">MYND-type domain-containing protein</fullName>
    </recommendedName>
</protein>
<dbReference type="GO" id="GO:0008270">
    <property type="term" value="F:zinc ion binding"/>
    <property type="evidence" value="ECO:0007669"/>
    <property type="project" value="UniProtKB-KW"/>
</dbReference>
<dbReference type="Proteomes" id="UP000001861">
    <property type="component" value="Unassembled WGS sequence"/>
</dbReference>
<dbReference type="AlphaFoldDB" id="A8MZS2"/>
<dbReference type="KEGG" id="cci:CC1G_12282"/>
<dbReference type="EMBL" id="AACS02000001">
    <property type="protein sequence ID" value="EAU93684.2"/>
    <property type="molecule type" value="Genomic_DNA"/>
</dbReference>
<dbReference type="InterPro" id="IPR002893">
    <property type="entry name" value="Znf_MYND"/>
</dbReference>
<name>A8MZS2_COPC7</name>
<dbReference type="HOGENOM" id="CLU_470095_0_0_1"/>
<dbReference type="OrthoDB" id="432970at2759"/>
<evidence type="ECO:0000313" key="7">
    <source>
        <dbReference type="Proteomes" id="UP000001861"/>
    </source>
</evidence>
<feature type="domain" description="MYND-type" evidence="5">
    <location>
        <begin position="417"/>
        <end position="463"/>
    </location>
</feature>
<proteinExistence type="predicted"/>
<comment type="caution">
    <text evidence="6">The sequence shown here is derived from an EMBL/GenBank/DDBJ whole genome shotgun (WGS) entry which is preliminary data.</text>
</comment>
<dbReference type="GeneID" id="6004550"/>
<dbReference type="SUPFAM" id="SSF144232">
    <property type="entry name" value="HIT/MYND zinc finger-like"/>
    <property type="match status" value="1"/>
</dbReference>
<dbReference type="RefSeq" id="XP_001828134.2">
    <property type="nucleotide sequence ID" value="XM_001828082.2"/>
</dbReference>
<dbReference type="InParanoid" id="A8MZS2"/>
<dbReference type="PROSITE" id="PS50865">
    <property type="entry name" value="ZF_MYND_2"/>
    <property type="match status" value="1"/>
</dbReference>
<evidence type="ECO:0000256" key="2">
    <source>
        <dbReference type="ARBA" id="ARBA00022771"/>
    </source>
</evidence>
<keyword evidence="1" id="KW-0479">Metal-binding</keyword>
<accession>A8MZS2</accession>
<sequence>MRKKLTPFQKLVNDVRTTGDPRKMMDLHAQITPQNCSPPVLEALLVHTGVPITKFDCSITEAVPYQRASFILLALEKVAMSCPRSPTLMSATTTALFNHIEDLIITMLSLVQVSYNSFAGTGLGTRVFEANLQTVCNLVDWMIERDTRLAEALYTSASAGRMLLTMWSTPRPDRPDEFFIDFLHPDVVKVMRLYLSNDEGRSTIYDLLFSCSQDLHGFSQALACRMEMMGDYCSAAESWPPTETTQHWKHMTLITSTVSQNATIRRSLRQFDYLRVASSSLSVAFGESGSPLLLPLTASLMAVAEDAWGYPSHSMSRVLQPELVTSLLCCFLSITNRHDKFMFPARSIIADLRRYSFYPRAMEAFERGLDDLPVPMRKLFGNSKCPLGIECRGILAAQTFHLRSGIEDHPVEKPVLCDNSNHLSTRVSRKRGPIKSCSRCRTVVYCSVACHKEDWGRRHQNECNEMRNEYIVFDNSDLDDVDQGNFELPAETYEKNRSRSQCSALERRVDEMVNSCKGEDSRMTLVEIGIANGMNTVVSLVVQLEKIENGVGPGVGQCWRPVQSVSRIIHTKNGLYPPSD</sequence>
<keyword evidence="2 4" id="KW-0863">Zinc-finger</keyword>
<evidence type="ECO:0000313" key="6">
    <source>
        <dbReference type="EMBL" id="EAU93684.2"/>
    </source>
</evidence>
<keyword evidence="3" id="KW-0862">Zinc</keyword>